<name>A0A679IR09_9HYPH</name>
<evidence type="ECO:0000313" key="1">
    <source>
        <dbReference type="EMBL" id="CAA2101776.1"/>
    </source>
</evidence>
<sequence>MPHLHQDDAHRALNRLHTPDARADHLQARARNRLHATPPPRVIEIGEVTAGIAVPERGGVRFFSSERDFDPLDGLVFRSVEQAAKAARDRFAARRAPRRHAVPTRLDLVRPEADLHLHRTAYGR</sequence>
<protein>
    <submittedName>
        <fullName evidence="1">Uncharacterized protein</fullName>
    </submittedName>
</protein>
<proteinExistence type="predicted"/>
<reference evidence="1" key="1">
    <citation type="submission" date="2019-12" db="EMBL/GenBank/DDBJ databases">
        <authorList>
            <person name="Cremers G."/>
        </authorList>
    </citation>
    <scope>NUCLEOTIDE SEQUENCE</scope>
    <source>
        <strain evidence="1">Mbul1</strain>
    </source>
</reference>
<accession>A0A679IR09</accession>
<gene>
    <name evidence="1" type="ORF">MBUL_01348</name>
</gene>
<dbReference type="EMBL" id="LR743504">
    <property type="protein sequence ID" value="CAA2101776.1"/>
    <property type="molecule type" value="Genomic_DNA"/>
</dbReference>
<organism evidence="1">
    <name type="scientific">Methylobacterium bullatum</name>
    <dbReference type="NCBI Taxonomy" id="570505"/>
    <lineage>
        <taxon>Bacteria</taxon>
        <taxon>Pseudomonadati</taxon>
        <taxon>Pseudomonadota</taxon>
        <taxon>Alphaproteobacteria</taxon>
        <taxon>Hyphomicrobiales</taxon>
        <taxon>Methylobacteriaceae</taxon>
        <taxon>Methylobacterium</taxon>
    </lineage>
</organism>
<dbReference type="AlphaFoldDB" id="A0A679IR09"/>